<evidence type="ECO:0000313" key="1">
    <source>
        <dbReference type="EMBL" id="MDO1450591.1"/>
    </source>
</evidence>
<dbReference type="Gene3D" id="2.180.10.10">
    <property type="entry name" value="RHS repeat-associated core"/>
    <property type="match status" value="1"/>
</dbReference>
<comment type="caution">
    <text evidence="1">The sequence shown here is derived from an EMBL/GenBank/DDBJ whole genome shotgun (WGS) entry which is preliminary data.</text>
</comment>
<proteinExistence type="predicted"/>
<dbReference type="PROSITE" id="PS51257">
    <property type="entry name" value="PROKAR_LIPOPROTEIN"/>
    <property type="match status" value="1"/>
</dbReference>
<dbReference type="RefSeq" id="WP_302041392.1">
    <property type="nucleotide sequence ID" value="NZ_JAUKPO010000033.1"/>
</dbReference>
<gene>
    <name evidence="1" type="ORF">Q0590_30230</name>
</gene>
<name>A0ABT8REP4_9BACT</name>
<sequence>MYKLLLKKSYLLFILAGCSFFSCEKILELIKPTDPTKPIPSCRIKMEEEREFIYDQEGKLTRIYGPAYSIDTLSQFFVYNDKDQVIRWYTNGADIPARNYAYDSIGRLKYMSILSEGFYHTYDFTHKVDTIVIDETVKTSDAEDAELISTNRRTFCFKNGNLIRAYQQIDNASSFSFDYGYTYTNTPNRIMDIQKKLAFLLEDFTNPLMSKNLPESRKNLLIADANNQTDRNYNWILNEKGYPLNNGVDNRLIYEYACTK</sequence>
<organism evidence="1 2">
    <name type="scientific">Rhodocytophaga aerolata</name>
    <dbReference type="NCBI Taxonomy" id="455078"/>
    <lineage>
        <taxon>Bacteria</taxon>
        <taxon>Pseudomonadati</taxon>
        <taxon>Bacteroidota</taxon>
        <taxon>Cytophagia</taxon>
        <taxon>Cytophagales</taxon>
        <taxon>Rhodocytophagaceae</taxon>
        <taxon>Rhodocytophaga</taxon>
    </lineage>
</organism>
<dbReference type="EMBL" id="JAUKPO010000033">
    <property type="protein sequence ID" value="MDO1450591.1"/>
    <property type="molecule type" value="Genomic_DNA"/>
</dbReference>
<protein>
    <recommendedName>
        <fullName evidence="3">RHS repeat protein</fullName>
    </recommendedName>
</protein>
<evidence type="ECO:0000313" key="2">
    <source>
        <dbReference type="Proteomes" id="UP001168528"/>
    </source>
</evidence>
<dbReference type="Proteomes" id="UP001168528">
    <property type="component" value="Unassembled WGS sequence"/>
</dbReference>
<evidence type="ECO:0008006" key="3">
    <source>
        <dbReference type="Google" id="ProtNLM"/>
    </source>
</evidence>
<reference evidence="1" key="1">
    <citation type="submission" date="2023-07" db="EMBL/GenBank/DDBJ databases">
        <title>The genome sequence of Rhodocytophaga aerolata KACC 12507.</title>
        <authorList>
            <person name="Zhang X."/>
        </authorList>
    </citation>
    <scope>NUCLEOTIDE SEQUENCE</scope>
    <source>
        <strain evidence="1">KACC 12507</strain>
    </source>
</reference>
<accession>A0ABT8REP4</accession>
<keyword evidence="2" id="KW-1185">Reference proteome</keyword>